<dbReference type="PANTHER" id="PTHR11142:SF0">
    <property type="entry name" value="TRNA PSEUDOURIDINE SYNTHASE-LIKE 1"/>
    <property type="match status" value="1"/>
</dbReference>
<sequence>MQKLALGIEYDGSWYCGWQRQRDVPSIQSYIENAIKKITSESVTVFCAGRTDSGVHALGQVVHFETYSWRSKSAWTLGMNRYLPSSICVRWARLVNKDFHARFSAISRRYCYIINNNCIRSALLFRKTWHYKKYLDINKMRDAAQYLLGENDFSSFRAAGCQSYSTRRKLYHIRIIRKGQCIVIDIKANSFMYRMVRNIVGSLVKVGCGEQPETWIAELLENCNRSLAGVTAPASGLYLVEVKYPSDFSIPSSFIEELWRA</sequence>
<feature type="domain" description="Pseudouridine synthase I TruA alpha/beta" evidence="6">
    <location>
        <begin position="143"/>
        <end position="245"/>
    </location>
</feature>
<evidence type="ECO:0000259" key="6">
    <source>
        <dbReference type="Pfam" id="PF01416"/>
    </source>
</evidence>
<dbReference type="Gene3D" id="3.30.70.660">
    <property type="entry name" value="Pseudouridine synthase I, catalytic domain, C-terminal subdomain"/>
    <property type="match status" value="1"/>
</dbReference>
<evidence type="ECO:0000256" key="3">
    <source>
        <dbReference type="ARBA" id="ARBA00023235"/>
    </source>
</evidence>
<dbReference type="Gene3D" id="3.30.70.580">
    <property type="entry name" value="Pseudouridine synthase I, catalytic domain, N-terminal subdomain"/>
    <property type="match status" value="1"/>
</dbReference>
<dbReference type="InterPro" id="IPR020095">
    <property type="entry name" value="PsdUridine_synth_TruA_C"/>
</dbReference>
<dbReference type="InterPro" id="IPR001406">
    <property type="entry name" value="PsdUridine_synth_TruA"/>
</dbReference>
<keyword evidence="8" id="KW-1185">Reference proteome</keyword>
<dbReference type="PIRSF" id="PIRSF001430">
    <property type="entry name" value="tRNA_psdUrid_synth"/>
    <property type="match status" value="1"/>
</dbReference>
<evidence type="ECO:0000256" key="1">
    <source>
        <dbReference type="ARBA" id="ARBA00009375"/>
    </source>
</evidence>
<dbReference type="EC" id="5.4.99.12" evidence="4"/>
<comment type="catalytic activity">
    <reaction evidence="4 5">
        <text>uridine(38/39/40) in tRNA = pseudouridine(38/39/40) in tRNA</text>
        <dbReference type="Rhea" id="RHEA:22376"/>
        <dbReference type="Rhea" id="RHEA-COMP:10085"/>
        <dbReference type="Rhea" id="RHEA-COMP:10087"/>
        <dbReference type="ChEBI" id="CHEBI:65314"/>
        <dbReference type="ChEBI" id="CHEBI:65315"/>
        <dbReference type="EC" id="5.4.99.12"/>
    </reaction>
</comment>
<dbReference type="CDD" id="cd02570">
    <property type="entry name" value="PseudoU_synth_EcTruA"/>
    <property type="match status" value="1"/>
</dbReference>
<organism evidence="7 8">
    <name type="scientific">Candidatus Blochmanniella chromaiodes str. 640</name>
    <dbReference type="NCBI Taxonomy" id="1240471"/>
    <lineage>
        <taxon>Bacteria</taxon>
        <taxon>Pseudomonadati</taxon>
        <taxon>Pseudomonadota</taxon>
        <taxon>Gammaproteobacteria</taxon>
        <taxon>Enterobacterales</taxon>
        <taxon>Enterobacteriaceae</taxon>
        <taxon>ant endosymbionts</taxon>
        <taxon>Candidatus Blochmanniella</taxon>
    </lineage>
</organism>
<evidence type="ECO:0000313" key="8">
    <source>
        <dbReference type="Proteomes" id="UP000011067"/>
    </source>
</evidence>
<evidence type="ECO:0000313" key="7">
    <source>
        <dbReference type="EMBL" id="AGC03771.1"/>
    </source>
</evidence>
<accession>A0ABM5NDW8</accession>
<feature type="active site" description="Nucleophile" evidence="4">
    <location>
        <position position="52"/>
    </location>
</feature>
<dbReference type="NCBIfam" id="TIGR00071">
    <property type="entry name" value="hisT_truA"/>
    <property type="match status" value="1"/>
</dbReference>
<dbReference type="RefSeq" id="WP_015344742.1">
    <property type="nucleotide sequence ID" value="NC_020075.1"/>
</dbReference>
<feature type="binding site" evidence="4">
    <location>
        <position position="110"/>
    </location>
    <ligand>
        <name>substrate</name>
    </ligand>
</feature>
<comment type="caution">
    <text evidence="4">Lacks conserved residue(s) required for the propagation of feature annotation.</text>
</comment>
<dbReference type="InterPro" id="IPR020103">
    <property type="entry name" value="PsdUridine_synth_cat_dom_sf"/>
</dbReference>
<comment type="function">
    <text evidence="4">Formation of pseudouridine at positions 38, 39 and 40 in the anticodon stem and loop of transfer RNAs.</text>
</comment>
<gene>
    <name evidence="4 7" type="primary">truA</name>
    <name evidence="7" type="ORF">BCHRO640_527</name>
</gene>
<evidence type="ECO:0000256" key="2">
    <source>
        <dbReference type="ARBA" id="ARBA00022694"/>
    </source>
</evidence>
<keyword evidence="3 4" id="KW-0413">Isomerase</keyword>
<proteinExistence type="inferred from homology"/>
<dbReference type="Pfam" id="PF01416">
    <property type="entry name" value="PseudoU_synth_1"/>
    <property type="match status" value="2"/>
</dbReference>
<evidence type="ECO:0000256" key="5">
    <source>
        <dbReference type="RuleBase" id="RU003792"/>
    </source>
</evidence>
<dbReference type="HAMAP" id="MF_00171">
    <property type="entry name" value="TruA"/>
    <property type="match status" value="1"/>
</dbReference>
<dbReference type="Proteomes" id="UP000011067">
    <property type="component" value="Chromosome"/>
</dbReference>
<dbReference type="EMBL" id="CP003903">
    <property type="protein sequence ID" value="AGC03771.1"/>
    <property type="molecule type" value="Genomic_DNA"/>
</dbReference>
<comment type="similarity">
    <text evidence="1 4 5">Belongs to the tRNA pseudouridine synthase TruA family.</text>
</comment>
<comment type="subunit">
    <text evidence="4">Homodimer.</text>
</comment>
<reference evidence="7 8" key="1">
    <citation type="journal article" date="2013" name="Genome Biol. Evol.">
        <title>Sequence context of indel mutations and their effect on protein evolution in a bacterial endosymbiont.</title>
        <authorList>
            <person name="Williams L.E."/>
            <person name="Wernegreen J.J."/>
        </authorList>
    </citation>
    <scope>NUCLEOTIDE SEQUENCE [LARGE SCALE GENOMIC DNA]</scope>
    <source>
        <strain evidence="7 8">640</strain>
    </source>
</reference>
<dbReference type="PANTHER" id="PTHR11142">
    <property type="entry name" value="PSEUDOURIDYLATE SYNTHASE"/>
    <property type="match status" value="1"/>
</dbReference>
<keyword evidence="2 4" id="KW-0819">tRNA processing</keyword>
<dbReference type="InterPro" id="IPR020097">
    <property type="entry name" value="PsdUridine_synth_TruA_a/b_dom"/>
</dbReference>
<protein>
    <recommendedName>
        <fullName evidence="4">tRNA pseudouridine synthase A</fullName>
        <ecNumber evidence="4">5.4.99.12</ecNumber>
    </recommendedName>
    <alternativeName>
        <fullName evidence="4">tRNA pseudouridine(38-40) synthase</fullName>
    </alternativeName>
    <alternativeName>
        <fullName evidence="4">tRNA pseudouridylate synthase I</fullName>
    </alternativeName>
    <alternativeName>
        <fullName evidence="4">tRNA-uridine isomerase I</fullName>
    </alternativeName>
</protein>
<feature type="domain" description="Pseudouridine synthase I TruA alpha/beta" evidence="6">
    <location>
        <begin position="9"/>
        <end position="103"/>
    </location>
</feature>
<dbReference type="SUPFAM" id="SSF55120">
    <property type="entry name" value="Pseudouridine synthase"/>
    <property type="match status" value="1"/>
</dbReference>
<dbReference type="InterPro" id="IPR020094">
    <property type="entry name" value="TruA/RsuA/RluB/E/F_N"/>
</dbReference>
<evidence type="ECO:0000256" key="4">
    <source>
        <dbReference type="HAMAP-Rule" id="MF_00171"/>
    </source>
</evidence>
<name>A0ABM5NDW8_9ENTR</name>